<keyword evidence="2" id="KW-1185">Reference proteome</keyword>
<dbReference type="Proteomes" id="UP000033115">
    <property type="component" value="Chromosome"/>
</dbReference>
<dbReference type="KEGG" id="csq:CSCA_1090"/>
<reference evidence="1 2" key="1">
    <citation type="journal article" date="2015" name="J. Biotechnol.">
        <title>Complete genome sequence of a malodorant-producing acetogen, Clostridium scatologenes ATCC 25775(T).</title>
        <authorList>
            <person name="Zhu Z."/>
            <person name="Guo T."/>
            <person name="Zheng H."/>
            <person name="Song T."/>
            <person name="Ouyang P."/>
            <person name="Xie J."/>
        </authorList>
    </citation>
    <scope>NUCLEOTIDE SEQUENCE [LARGE SCALE GENOMIC DNA]</scope>
    <source>
        <strain evidence="1 2">ATCC 25775</strain>
    </source>
</reference>
<name>A0A0E3M8D2_CLOSL</name>
<evidence type="ECO:0000313" key="2">
    <source>
        <dbReference type="Proteomes" id="UP000033115"/>
    </source>
</evidence>
<sequence length="62" mass="7066">MSYGAYFMYYKCPKCGKNFKYCLDAGKQEVFGQCDNCHVVGILVGEGCNEPDNKFEYEDISD</sequence>
<accession>A0A0E3M8D2</accession>
<dbReference type="RefSeq" id="WP_029159700.1">
    <property type="nucleotide sequence ID" value="NZ_CP009933.1"/>
</dbReference>
<protein>
    <recommendedName>
        <fullName evidence="3">Excinuclease ATPase subunit</fullName>
    </recommendedName>
</protein>
<dbReference type="EMBL" id="CP009933">
    <property type="protein sequence ID" value="AKA68215.1"/>
    <property type="molecule type" value="Genomic_DNA"/>
</dbReference>
<gene>
    <name evidence="1" type="ORF">CSCA_1090</name>
</gene>
<evidence type="ECO:0008006" key="3">
    <source>
        <dbReference type="Google" id="ProtNLM"/>
    </source>
</evidence>
<evidence type="ECO:0000313" key="1">
    <source>
        <dbReference type="EMBL" id="AKA68215.1"/>
    </source>
</evidence>
<dbReference type="HOGENOM" id="CLU_2896377_0_0_9"/>
<proteinExistence type="predicted"/>
<dbReference type="AlphaFoldDB" id="A0A0E3M8D2"/>
<organism evidence="1 2">
    <name type="scientific">Clostridium scatologenes</name>
    <dbReference type="NCBI Taxonomy" id="1548"/>
    <lineage>
        <taxon>Bacteria</taxon>
        <taxon>Bacillati</taxon>
        <taxon>Bacillota</taxon>
        <taxon>Clostridia</taxon>
        <taxon>Eubacteriales</taxon>
        <taxon>Clostridiaceae</taxon>
        <taxon>Clostridium</taxon>
    </lineage>
</organism>